<keyword evidence="1" id="KW-0472">Membrane</keyword>
<dbReference type="InterPro" id="IPR032508">
    <property type="entry name" value="FecR_C"/>
</dbReference>
<dbReference type="GO" id="GO:0016989">
    <property type="term" value="F:sigma factor antagonist activity"/>
    <property type="evidence" value="ECO:0007669"/>
    <property type="project" value="TreeGrafter"/>
</dbReference>
<gene>
    <name evidence="4" type="ORF">SAMN05444483_1123</name>
</gene>
<feature type="domain" description="FecR protein" evidence="2">
    <location>
        <begin position="128"/>
        <end position="218"/>
    </location>
</feature>
<evidence type="ECO:0000313" key="4">
    <source>
        <dbReference type="EMBL" id="SHG42833.1"/>
    </source>
</evidence>
<dbReference type="Pfam" id="PF04773">
    <property type="entry name" value="FecR"/>
    <property type="match status" value="1"/>
</dbReference>
<name>A0A1M5JS79_SALEC</name>
<keyword evidence="5" id="KW-1185">Reference proteome</keyword>
<dbReference type="InterPro" id="IPR006860">
    <property type="entry name" value="FecR"/>
</dbReference>
<feature type="transmembrane region" description="Helical" evidence="1">
    <location>
        <begin position="27"/>
        <end position="46"/>
    </location>
</feature>
<keyword evidence="1" id="KW-1133">Transmembrane helix</keyword>
<dbReference type="EMBL" id="FQVT01000012">
    <property type="protein sequence ID" value="SHG42833.1"/>
    <property type="molecule type" value="Genomic_DNA"/>
</dbReference>
<evidence type="ECO:0000256" key="1">
    <source>
        <dbReference type="SAM" id="Phobius"/>
    </source>
</evidence>
<dbReference type="Pfam" id="PF16344">
    <property type="entry name" value="FecR_C"/>
    <property type="match status" value="1"/>
</dbReference>
<proteinExistence type="predicted"/>
<dbReference type="Gene3D" id="2.60.120.1440">
    <property type="match status" value="1"/>
</dbReference>
<evidence type="ECO:0000313" key="5">
    <source>
        <dbReference type="Proteomes" id="UP000183945"/>
    </source>
</evidence>
<dbReference type="InterPro" id="IPR012373">
    <property type="entry name" value="Ferrdict_sens_TM"/>
</dbReference>
<dbReference type="OrthoDB" id="651134at2"/>
<dbReference type="RefSeq" id="WP_072880785.1">
    <property type="nucleotide sequence ID" value="NZ_FQVT01000012.1"/>
</dbReference>
<dbReference type="AlphaFoldDB" id="A0A1M5JS79"/>
<dbReference type="PANTHER" id="PTHR30273:SF2">
    <property type="entry name" value="PROTEIN FECR"/>
    <property type="match status" value="1"/>
</dbReference>
<dbReference type="PANTHER" id="PTHR30273">
    <property type="entry name" value="PERIPLASMIC SIGNAL SENSOR AND SIGMA FACTOR ACTIVATOR FECR-RELATED"/>
    <property type="match status" value="1"/>
</dbReference>
<reference evidence="5" key="1">
    <citation type="submission" date="2016-11" db="EMBL/GenBank/DDBJ databases">
        <authorList>
            <person name="Varghese N."/>
            <person name="Submissions S."/>
        </authorList>
    </citation>
    <scope>NUCLEOTIDE SEQUENCE [LARGE SCALE GENOMIC DNA]</scope>
    <source>
        <strain evidence="5">DSM 24579</strain>
    </source>
</reference>
<keyword evidence="1" id="KW-0812">Transmembrane</keyword>
<organism evidence="4 5">
    <name type="scientific">Salegentibacter echinorum</name>
    <dbReference type="NCBI Taxonomy" id="1073325"/>
    <lineage>
        <taxon>Bacteria</taxon>
        <taxon>Pseudomonadati</taxon>
        <taxon>Bacteroidota</taxon>
        <taxon>Flavobacteriia</taxon>
        <taxon>Flavobacteriales</taxon>
        <taxon>Flavobacteriaceae</taxon>
        <taxon>Salegentibacter</taxon>
    </lineage>
</organism>
<dbReference type="Gene3D" id="3.55.50.30">
    <property type="match status" value="1"/>
</dbReference>
<dbReference type="FunFam" id="2.60.120.1440:FF:000001">
    <property type="entry name" value="Putative anti-sigma factor"/>
    <property type="match status" value="1"/>
</dbReference>
<evidence type="ECO:0000259" key="3">
    <source>
        <dbReference type="Pfam" id="PF16344"/>
    </source>
</evidence>
<dbReference type="STRING" id="1073325.SAMN05444483_1123"/>
<protein>
    <submittedName>
        <fullName evidence="4">FecR family protein</fullName>
    </submittedName>
</protein>
<dbReference type="Proteomes" id="UP000183945">
    <property type="component" value="Unassembled WGS sequence"/>
</dbReference>
<accession>A0A1M5JS79</accession>
<evidence type="ECO:0000259" key="2">
    <source>
        <dbReference type="Pfam" id="PF04773"/>
    </source>
</evidence>
<feature type="domain" description="Protein FecR C-terminal" evidence="3">
    <location>
        <begin position="268"/>
        <end position="336"/>
    </location>
</feature>
<sequence length="344" mass="39318">MRENEKNELRARIIASAYSHKNRRKRLFYALSAAASVVVILAIGLYKYDSSSSPLMEYARSSENLKLENMNDVQLFLNRNKRLAIEKENSSLAYQSNGNELNIIDSVGRGQKVLLKDSNTFNTLMVPYGKRSKIVLSDGTIVWLNSGSKLIYPVTFRGKTREVVLEGEAIFDVSHDINHPFRVRSKGQVIEVLGTVFNVSNYPDEDNIKTVLKSGSVEISYQSDSFFKSRERKKITPGTMAVYSKNSPNVKTKSVDVEQYFSWRNGVLIFKNNNLEYIMKKLGRYYNVDIKLHEVATKNETYSGYLDLKDSIDHVLKTLQEAANFQYKRNQNGSILINKTKNME</sequence>